<dbReference type="Proteomes" id="UP000186096">
    <property type="component" value="Unassembled WGS sequence"/>
</dbReference>
<dbReference type="PANTHER" id="PTHR43355:SF2">
    <property type="entry name" value="FLAVIN REDUCTASE (NADPH)"/>
    <property type="match status" value="1"/>
</dbReference>
<dbReference type="InterPro" id="IPR051606">
    <property type="entry name" value="Polyketide_Oxido-like"/>
</dbReference>
<dbReference type="Pfam" id="PF13460">
    <property type="entry name" value="NAD_binding_10"/>
    <property type="match status" value="1"/>
</dbReference>
<accession>A0A1N6RQC4</accession>
<dbReference type="EMBL" id="FTNI01000001">
    <property type="protein sequence ID" value="SIQ31021.1"/>
    <property type="molecule type" value="Genomic_DNA"/>
</dbReference>
<dbReference type="GO" id="GO:0042602">
    <property type="term" value="F:riboflavin reductase (NADPH) activity"/>
    <property type="evidence" value="ECO:0007669"/>
    <property type="project" value="TreeGrafter"/>
</dbReference>
<reference evidence="3" key="1">
    <citation type="submission" date="2017-01" db="EMBL/GenBank/DDBJ databases">
        <authorList>
            <person name="Varghese N."/>
            <person name="Submissions S."/>
        </authorList>
    </citation>
    <scope>NUCLEOTIDE SEQUENCE [LARGE SCALE GENOMIC DNA]</scope>
    <source>
        <strain evidence="3">ATCC 12950</strain>
    </source>
</reference>
<dbReference type="STRING" id="58117.SAMN05421833_101470"/>
<evidence type="ECO:0000259" key="1">
    <source>
        <dbReference type="Pfam" id="PF13460"/>
    </source>
</evidence>
<dbReference type="RefSeq" id="WP_076432276.1">
    <property type="nucleotide sequence ID" value="NZ_CP192071.1"/>
</dbReference>
<organism evidence="2 3">
    <name type="scientific">Microbispora rosea</name>
    <dbReference type="NCBI Taxonomy" id="58117"/>
    <lineage>
        <taxon>Bacteria</taxon>
        <taxon>Bacillati</taxon>
        <taxon>Actinomycetota</taxon>
        <taxon>Actinomycetes</taxon>
        <taxon>Streptosporangiales</taxon>
        <taxon>Streptosporangiaceae</taxon>
        <taxon>Microbispora</taxon>
    </lineage>
</organism>
<dbReference type="Gene3D" id="3.40.50.720">
    <property type="entry name" value="NAD(P)-binding Rossmann-like Domain"/>
    <property type="match status" value="1"/>
</dbReference>
<dbReference type="AlphaFoldDB" id="A0A1N6RQC4"/>
<evidence type="ECO:0000313" key="2">
    <source>
        <dbReference type="EMBL" id="SIQ31021.1"/>
    </source>
</evidence>
<dbReference type="OrthoDB" id="7941246at2"/>
<feature type="domain" description="NAD(P)-binding" evidence="1">
    <location>
        <begin position="7"/>
        <end position="189"/>
    </location>
</feature>
<sequence length="202" mass="22193">MNITLIGSTGRTGRYVLAEALRRGHRVTAFTRNAAALEARPHAVVEGDGRDLEKMRTAVADADAVISIINGGDSRDPHRAAEATRTVMRAMTETGVERLIVTTPYPIVARRPFLLIWLLHRLLATQYADARDLEQAVTTGDLDWTIVRLTRLTDRPATGTAVIRRELLGTPRSLTRADVATTLLDIVQEGHLSRVAVNVQGR</sequence>
<proteinExistence type="predicted"/>
<dbReference type="InterPro" id="IPR016040">
    <property type="entry name" value="NAD(P)-bd_dom"/>
</dbReference>
<gene>
    <name evidence="2" type="ORF">SAMN05421833_101470</name>
</gene>
<dbReference type="InterPro" id="IPR036291">
    <property type="entry name" value="NAD(P)-bd_dom_sf"/>
</dbReference>
<dbReference type="SUPFAM" id="SSF51735">
    <property type="entry name" value="NAD(P)-binding Rossmann-fold domains"/>
    <property type="match status" value="1"/>
</dbReference>
<name>A0A1N6RQC4_9ACTN</name>
<evidence type="ECO:0000313" key="3">
    <source>
        <dbReference type="Proteomes" id="UP000186096"/>
    </source>
</evidence>
<protein>
    <submittedName>
        <fullName evidence="2">Putative NADH-flavin reductase</fullName>
    </submittedName>
</protein>
<dbReference type="PANTHER" id="PTHR43355">
    <property type="entry name" value="FLAVIN REDUCTASE (NADPH)"/>
    <property type="match status" value="1"/>
</dbReference>
<keyword evidence="3" id="KW-1185">Reference proteome</keyword>
<dbReference type="GO" id="GO:0004074">
    <property type="term" value="F:biliverdin reductase [NAD(P)H] activity"/>
    <property type="evidence" value="ECO:0007669"/>
    <property type="project" value="TreeGrafter"/>
</dbReference>